<evidence type="ECO:0000313" key="1">
    <source>
        <dbReference type="EMBL" id="CAH1227861.1"/>
    </source>
</evidence>
<dbReference type="EMBL" id="CAKMMW010000029">
    <property type="protein sequence ID" value="CAH1227861.1"/>
    <property type="molecule type" value="Genomic_DNA"/>
</dbReference>
<dbReference type="Gene3D" id="2.40.50.500">
    <property type="entry name" value="NigD-like N-terminal OB domain"/>
    <property type="match status" value="1"/>
</dbReference>
<keyword evidence="2" id="KW-1185">Reference proteome</keyword>
<dbReference type="InterPro" id="IPR013783">
    <property type="entry name" value="Ig-like_fold"/>
</dbReference>
<reference evidence="1" key="1">
    <citation type="submission" date="2022-01" db="EMBL/GenBank/DDBJ databases">
        <authorList>
            <person name="Criscuolo A."/>
        </authorList>
    </citation>
    <scope>NUCLEOTIDE SEQUENCE</scope>
    <source>
        <strain evidence="1">CIP111891</strain>
    </source>
</reference>
<organism evidence="1 2">
    <name type="scientific">Paenibacillus allorhizoplanae</name>
    <dbReference type="NCBI Taxonomy" id="2905648"/>
    <lineage>
        <taxon>Bacteria</taxon>
        <taxon>Bacillati</taxon>
        <taxon>Bacillota</taxon>
        <taxon>Bacilli</taxon>
        <taxon>Bacillales</taxon>
        <taxon>Paenibacillaceae</taxon>
        <taxon>Paenibacillus</taxon>
    </lineage>
</organism>
<name>A0ABM9CWV5_9BACL</name>
<dbReference type="RefSeq" id="WP_236292419.1">
    <property type="nucleotide sequence ID" value="NZ_CAKMMW010000029.1"/>
</dbReference>
<dbReference type="Proteomes" id="UP000838821">
    <property type="component" value="Unassembled WGS sequence"/>
</dbReference>
<evidence type="ECO:0008006" key="3">
    <source>
        <dbReference type="Google" id="ProtNLM"/>
    </source>
</evidence>
<dbReference type="InterPro" id="IPR038179">
    <property type="entry name" value="NigD-like_N_sf"/>
</dbReference>
<evidence type="ECO:0000313" key="2">
    <source>
        <dbReference type="Proteomes" id="UP000838821"/>
    </source>
</evidence>
<dbReference type="SUPFAM" id="SSF49464">
    <property type="entry name" value="Carboxypeptidase regulatory domain-like"/>
    <property type="match status" value="1"/>
</dbReference>
<accession>A0ABM9CWV5</accession>
<protein>
    <recommendedName>
        <fullName evidence="3">Cadherin-like beta sandwich domain-containing protein</fullName>
    </recommendedName>
</protein>
<comment type="caution">
    <text evidence="1">The sequence shown here is derived from an EMBL/GenBank/DDBJ whole genome shotgun (WGS) entry which is preliminary data.</text>
</comment>
<dbReference type="InterPro" id="IPR008969">
    <property type="entry name" value="CarboxyPept-like_regulatory"/>
</dbReference>
<dbReference type="Gene3D" id="2.60.40.10">
    <property type="entry name" value="Immunoglobulins"/>
    <property type="match status" value="2"/>
</dbReference>
<proteinExistence type="predicted"/>
<sequence>MSTGVNTIKLIVTARDGSTKVYTVLVTRALSGNETPPATAVTVALKDSTGQPLSGGVVSYYDGGWKEFGVTDSSGSVSKPLANKNYTFAIIYEGTRNELVQNTGISSNITFQTVNVQVQFTNSQGLPQGEGTVSYYGGGWRSFGSISAGIVHKELLTGSYTFAINYDGAINEKVQNIGTNPLLVFQTVQVKVNLKNSLENPLSGGSISYYAGSWKSLGVTNSAGEAGKELLANTYTFSMNYEGTLNQKVQHVGSDPIVAFQTIRVNAQLKDAQGNPLDGTLSYYGGSWRSFGATTGGEASKELLAGTYTLSAIAGGKRKEIIANTVTDPTVVFQF</sequence>
<gene>
    <name evidence="1" type="ORF">PAECIP111891_06190</name>
</gene>